<dbReference type="InterPro" id="IPR055239">
    <property type="entry name" value="TS_C"/>
</dbReference>
<comment type="caution">
    <text evidence="4">The sequence shown here is derived from an EMBL/GenBank/DDBJ whole genome shotgun (WGS) entry which is preliminary data.</text>
</comment>
<dbReference type="GeneID" id="3537319"/>
<feature type="compositionally biased region" description="Polar residues" evidence="1">
    <location>
        <begin position="149"/>
        <end position="180"/>
    </location>
</feature>
<sequence>QKRYDESLFNSHRISHFYIGGDSKNQSATGGHVTVTNVMLYNEKLLSDNLYDLQDSKVTIPSLGAEKQPTELVANTATLVVPESKSEEITASHEEMNEDDPEKQEEESVDDPVPAASPSTVDAGSFVSEPAIAAESAENSLSDDNAQFHQGKTAQQATPNEENKSMQRGSDVQTQYSQSKKLTEFNDVEKSSESYDTQLPEEEGKADYRSGGSTSSVAASLSTETVAAPVDGEHQVQQSVELATENDDVRSTGTGTTGAKESLSLEVGDGSSERTMNAGSSLNPSKSDAEPTSAEDTDNISRTEGTEVSSEDGKEVPQTVDTAPGNTNTAPGETEISSESNATTPSDTGILLENGHLGELAAMYQTGDSTVHGCVSRVLLLLLLGLWGTAALC</sequence>
<proteinExistence type="predicted"/>
<name>Q4CYD7_TRYCC</name>
<evidence type="ECO:0000259" key="3">
    <source>
        <dbReference type="Pfam" id="PF22925"/>
    </source>
</evidence>
<dbReference type="Pfam" id="PF12429">
    <property type="entry name" value="DUF3676"/>
    <property type="match status" value="1"/>
</dbReference>
<feature type="compositionally biased region" description="Polar residues" evidence="1">
    <location>
        <begin position="319"/>
        <end position="347"/>
    </location>
</feature>
<feature type="region of interest" description="Disordered" evidence="1">
    <location>
        <begin position="78"/>
        <end position="124"/>
    </location>
</feature>
<evidence type="ECO:0000313" key="5">
    <source>
        <dbReference type="Proteomes" id="UP000002296"/>
    </source>
</evidence>
<feature type="compositionally biased region" description="Polar residues" evidence="1">
    <location>
        <begin position="273"/>
        <end position="286"/>
    </location>
</feature>
<dbReference type="InterPro" id="IPR021287">
    <property type="entry name" value="Trans-sialidase_CS"/>
</dbReference>
<reference evidence="4 5" key="1">
    <citation type="journal article" date="2005" name="Science">
        <title>The genome sequence of Trypanosoma cruzi, etiologic agent of Chagas disease.</title>
        <authorList>
            <person name="El-Sayed N.M."/>
            <person name="Myler P.J."/>
            <person name="Bartholomeu D.C."/>
            <person name="Nilsson D."/>
            <person name="Aggarwal G."/>
            <person name="Tran A.N."/>
            <person name="Ghedin E."/>
            <person name="Worthey E.A."/>
            <person name="Delcher A.L."/>
            <person name="Blandin G."/>
            <person name="Westenberger S.J."/>
            <person name="Caler E."/>
            <person name="Cerqueira G.C."/>
            <person name="Branche C."/>
            <person name="Haas B."/>
            <person name="Anupama A."/>
            <person name="Arner E."/>
            <person name="Aslund L."/>
            <person name="Attipoe P."/>
            <person name="Bontempi E."/>
            <person name="Bringaud F."/>
            <person name="Burton P."/>
            <person name="Cadag E."/>
            <person name="Campbell D.A."/>
            <person name="Carrington M."/>
            <person name="Crabtree J."/>
            <person name="Darban H."/>
            <person name="da Silveira J.F."/>
            <person name="de Jong P."/>
            <person name="Edwards K."/>
            <person name="Englund P.T."/>
            <person name="Fazelina G."/>
            <person name="Feldblyum T."/>
            <person name="Ferella M."/>
            <person name="Frasch A.C."/>
            <person name="Gull K."/>
            <person name="Horn D."/>
            <person name="Hou L."/>
            <person name="Huang Y."/>
            <person name="Kindlund E."/>
            <person name="Klingbeil M."/>
            <person name="Kluge S."/>
            <person name="Koo H."/>
            <person name="Lacerda D."/>
            <person name="Levin M.J."/>
            <person name="Lorenzi H."/>
            <person name="Louie T."/>
            <person name="Machado C.R."/>
            <person name="McCulloch R."/>
            <person name="McKenna A."/>
            <person name="Mizuno Y."/>
            <person name="Mottram J.C."/>
            <person name="Nelson S."/>
            <person name="Ochaya S."/>
            <person name="Osoegawa K."/>
            <person name="Pai G."/>
            <person name="Parsons M."/>
            <person name="Pentony M."/>
            <person name="Pettersson U."/>
            <person name="Pop M."/>
            <person name="Ramirez J.L."/>
            <person name="Rinta J."/>
            <person name="Robertson L."/>
            <person name="Salzberg S.L."/>
            <person name="Sanchez D.O."/>
            <person name="Seyler A."/>
            <person name="Sharma R."/>
            <person name="Shetty J."/>
            <person name="Simpson A.J."/>
            <person name="Sisk E."/>
            <person name="Tammi M.T."/>
            <person name="Tarleton R."/>
            <person name="Teixeira S."/>
            <person name="Van Aken S."/>
            <person name="Vogt C."/>
            <person name="Ward P.N."/>
            <person name="Wickstead B."/>
            <person name="Wortman J."/>
            <person name="White O."/>
            <person name="Fraser C.M."/>
            <person name="Stuart K.D."/>
            <person name="Andersson B."/>
        </authorList>
    </citation>
    <scope>NUCLEOTIDE SEQUENCE [LARGE SCALE GENOMIC DNA]</scope>
    <source>
        <strain evidence="4 5">CL Brener</strain>
    </source>
</reference>
<evidence type="ECO:0000259" key="2">
    <source>
        <dbReference type="Pfam" id="PF12429"/>
    </source>
</evidence>
<dbReference type="Proteomes" id="UP000002296">
    <property type="component" value="Unassembled WGS sequence"/>
</dbReference>
<evidence type="ECO:0000256" key="1">
    <source>
        <dbReference type="SAM" id="MobiDB-lite"/>
    </source>
</evidence>
<dbReference type="Gene3D" id="2.60.120.200">
    <property type="match status" value="1"/>
</dbReference>
<feature type="non-terminal residue" evidence="4">
    <location>
        <position position="1"/>
    </location>
</feature>
<feature type="compositionally biased region" description="Polar residues" evidence="1">
    <location>
        <begin position="211"/>
        <end position="225"/>
    </location>
</feature>
<protein>
    <submittedName>
        <fullName evidence="4">Trans-sialidase, putative</fullName>
    </submittedName>
</protein>
<feature type="domain" description="DUF3676" evidence="2">
    <location>
        <begin position="76"/>
        <end position="305"/>
    </location>
</feature>
<feature type="compositionally biased region" description="Acidic residues" evidence="1">
    <location>
        <begin position="96"/>
        <end position="110"/>
    </location>
</feature>
<feature type="compositionally biased region" description="Basic and acidic residues" evidence="1">
    <location>
        <begin position="84"/>
        <end position="95"/>
    </location>
</feature>
<keyword evidence="5" id="KW-1185">Reference proteome</keyword>
<organism evidence="4 5">
    <name type="scientific">Trypanosoma cruzi (strain CL Brener)</name>
    <dbReference type="NCBI Taxonomy" id="353153"/>
    <lineage>
        <taxon>Eukaryota</taxon>
        <taxon>Discoba</taxon>
        <taxon>Euglenozoa</taxon>
        <taxon>Kinetoplastea</taxon>
        <taxon>Metakinetoplastina</taxon>
        <taxon>Trypanosomatida</taxon>
        <taxon>Trypanosomatidae</taxon>
        <taxon>Trypanosoma</taxon>
        <taxon>Schizotrypanum</taxon>
    </lineage>
</organism>
<dbReference type="InterPro" id="IPR022144">
    <property type="entry name" value="DUF3676"/>
</dbReference>
<dbReference type="PaxDb" id="353153-Q4CYD7"/>
<dbReference type="EMBL" id="AAHK01001458">
    <property type="protein sequence ID" value="EAN85289.1"/>
    <property type="molecule type" value="Genomic_DNA"/>
</dbReference>
<dbReference type="Pfam" id="PF11052">
    <property type="entry name" value="Tr-sialidase_C"/>
    <property type="match status" value="1"/>
</dbReference>
<dbReference type="KEGG" id="tcr:504639.60"/>
<dbReference type="AlphaFoldDB" id="Q4CYD7"/>
<evidence type="ECO:0000313" key="4">
    <source>
        <dbReference type="EMBL" id="EAN85289.1"/>
    </source>
</evidence>
<gene>
    <name evidence="4" type="ORF">Tc00.1047053504639.60</name>
</gene>
<feature type="domain" description="Trans-sialidase C-terminal" evidence="3">
    <location>
        <begin position="3"/>
        <end position="46"/>
    </location>
</feature>
<dbReference type="Pfam" id="PF22925">
    <property type="entry name" value="TS_C"/>
    <property type="match status" value="1"/>
</dbReference>
<accession>Q4CYD7</accession>
<dbReference type="RefSeq" id="XP_807140.1">
    <property type="nucleotide sequence ID" value="XM_802047.1"/>
</dbReference>
<dbReference type="InParanoid" id="Q4CYD7"/>
<feature type="compositionally biased region" description="Basic and acidic residues" evidence="1">
    <location>
        <begin position="299"/>
        <end position="315"/>
    </location>
</feature>
<feature type="compositionally biased region" description="Basic and acidic residues" evidence="1">
    <location>
        <begin position="181"/>
        <end position="193"/>
    </location>
</feature>
<feature type="region of interest" description="Disordered" evidence="1">
    <location>
        <begin position="149"/>
        <end position="349"/>
    </location>
</feature>